<keyword evidence="3" id="KW-1185">Reference proteome</keyword>
<evidence type="ECO:0000256" key="1">
    <source>
        <dbReference type="SAM" id="Phobius"/>
    </source>
</evidence>
<evidence type="ECO:0000313" key="3">
    <source>
        <dbReference type="Proteomes" id="UP000054653"/>
    </source>
</evidence>
<reference evidence="2 3" key="1">
    <citation type="submission" date="2015-01" db="EMBL/GenBank/DDBJ databases">
        <title>Evolution of Trichinella species and genotypes.</title>
        <authorList>
            <person name="Korhonen P.K."/>
            <person name="Edoardo P."/>
            <person name="Giuseppe L.R."/>
            <person name="Gasser R.B."/>
        </authorList>
    </citation>
    <scope>NUCLEOTIDE SEQUENCE [LARGE SCALE GENOMIC DNA]</scope>
    <source>
        <strain evidence="2">ISS120</strain>
    </source>
</reference>
<dbReference type="AlphaFoldDB" id="A0A0V1CS84"/>
<sequence>MAVVEVVAGRFYQMDVRCQLRLIYCLLGFVPVEMAALCVCRAAATFGPTSWRRHPLNLGRFYDQTNGPPPTDQHRFRTFQAIHTATDRRSSPFTTTPTGHDGAVRVLTLAHLLVEPIGLEKWATISVGLCCKRRRASSLIARSIHYWLSKTFHLQLNTLLAINCTAANCAQRNKILPPECVVFVVACLVSSVQRFISLGDTCPTVQHGNATALRRVNNNRCGSSWRGKFESCHSSSGPKCPGQSYFTNSALCD</sequence>
<organism evidence="2 3">
    <name type="scientific">Trichinella britovi</name>
    <name type="common">Parasitic roundworm</name>
    <dbReference type="NCBI Taxonomy" id="45882"/>
    <lineage>
        <taxon>Eukaryota</taxon>
        <taxon>Metazoa</taxon>
        <taxon>Ecdysozoa</taxon>
        <taxon>Nematoda</taxon>
        <taxon>Enoplea</taxon>
        <taxon>Dorylaimia</taxon>
        <taxon>Trichinellida</taxon>
        <taxon>Trichinellidae</taxon>
        <taxon>Trichinella</taxon>
    </lineage>
</organism>
<dbReference type="EMBL" id="JYDI01000110">
    <property type="protein sequence ID" value="KRY52145.1"/>
    <property type="molecule type" value="Genomic_DNA"/>
</dbReference>
<keyword evidence="1" id="KW-0812">Transmembrane</keyword>
<protein>
    <submittedName>
        <fullName evidence="2">Uncharacterized protein</fullName>
    </submittedName>
</protein>
<feature type="transmembrane region" description="Helical" evidence="1">
    <location>
        <begin position="20"/>
        <end position="44"/>
    </location>
</feature>
<name>A0A0V1CS84_TRIBR</name>
<keyword evidence="1" id="KW-1133">Transmembrane helix</keyword>
<dbReference type="Proteomes" id="UP000054653">
    <property type="component" value="Unassembled WGS sequence"/>
</dbReference>
<accession>A0A0V1CS84</accession>
<keyword evidence="1" id="KW-0472">Membrane</keyword>
<dbReference type="OrthoDB" id="10470542at2759"/>
<comment type="caution">
    <text evidence="2">The sequence shown here is derived from an EMBL/GenBank/DDBJ whole genome shotgun (WGS) entry which is preliminary data.</text>
</comment>
<evidence type="ECO:0000313" key="2">
    <source>
        <dbReference type="EMBL" id="KRY52145.1"/>
    </source>
</evidence>
<proteinExistence type="predicted"/>
<gene>
    <name evidence="2" type="ORF">T03_3270</name>
</gene>